<proteinExistence type="predicted"/>
<dbReference type="InterPro" id="IPR014105">
    <property type="entry name" value="Carotenoid/retinoid_OxRdtase"/>
</dbReference>
<keyword evidence="3" id="KW-0560">Oxidoreductase</keyword>
<dbReference type="InterPro" id="IPR002937">
    <property type="entry name" value="Amino_oxidase"/>
</dbReference>
<evidence type="ECO:0000256" key="3">
    <source>
        <dbReference type="ARBA" id="ARBA00023002"/>
    </source>
</evidence>
<keyword evidence="6" id="KW-1185">Reference proteome</keyword>
<dbReference type="PROSITE" id="PS51257">
    <property type="entry name" value="PROKAR_LIPOPROTEIN"/>
    <property type="match status" value="1"/>
</dbReference>
<accession>A0ABD5P8F8</accession>
<dbReference type="GO" id="GO:0016491">
    <property type="term" value="F:oxidoreductase activity"/>
    <property type="evidence" value="ECO:0007669"/>
    <property type="project" value="UniProtKB-KW"/>
</dbReference>
<gene>
    <name evidence="5" type="ORF">ACFO0N_04405</name>
</gene>
<feature type="domain" description="Amine oxidase" evidence="4">
    <location>
        <begin position="395"/>
        <end position="537"/>
    </location>
</feature>
<evidence type="ECO:0000313" key="6">
    <source>
        <dbReference type="Proteomes" id="UP001595921"/>
    </source>
</evidence>
<dbReference type="NCBIfam" id="TIGR02734">
    <property type="entry name" value="crtI_fam"/>
    <property type="match status" value="1"/>
</dbReference>
<sequence length="549" mass="60418">MRPVSDLSSLSGQSVVVVGSGFGGLSTACYLAAAGADVTVLEKNEQLGGRASRLEKDGFRFDMGPSWYLMPDVFETFFGHFGKRPEEYYSLSRLDPHYRIFFKDGDRVDMVPDRETNRETFEAYEPGAGEAFEEYLEKSKRNYEIGMRHFVYEDRSSVSDFLDPRLAKYAWGLSLVGSMQDHVENYFDHPKLQQIMQYTLVFLGGAPNNTPALYNLMSHVDFDLGVYYPDGGIGAVVDGIVDLARELGVTFHTGAEVTEIRGRRGGFVVRTVGADDADEAATGSVDTGVVTTEAGATEPAETDGSGVVSTDAGSGAGREFFPDLVVSDADYAHTEQELLAPEKRQYDADYWDSRTYAPSAFLLYLGVEGDVEELAHHTLVLPTDWDDHFETIFDDPAWPDDPAYYLCVPSKTDDTVAPEGHSNLFALVPIAAGLEDTPEIRAEYRDLVLDDIAENTGVDLRDRIVMEETFCVNDFADRYNSTQGTALGLAHTLRQTALFRPPNTSETVPGLYFTGSFTTPGIGVPMCLISGLLTAEKMGELEREAKRSA</sequence>
<dbReference type="Gene3D" id="3.50.50.60">
    <property type="entry name" value="FAD/NAD(P)-binding domain"/>
    <property type="match status" value="2"/>
</dbReference>
<dbReference type="Proteomes" id="UP001595921">
    <property type="component" value="Unassembled WGS sequence"/>
</dbReference>
<comment type="pathway">
    <text evidence="1">Carotenoid biosynthesis.</text>
</comment>
<protein>
    <submittedName>
        <fullName evidence="5">Phytoene desaturase family protein</fullName>
    </submittedName>
</protein>
<evidence type="ECO:0000256" key="1">
    <source>
        <dbReference type="ARBA" id="ARBA00004829"/>
    </source>
</evidence>
<feature type="domain" description="Amine oxidase" evidence="4">
    <location>
        <begin position="23"/>
        <end position="296"/>
    </location>
</feature>
<dbReference type="EMBL" id="JBHSDS010000003">
    <property type="protein sequence ID" value="MFC4357189.1"/>
    <property type="molecule type" value="Genomic_DNA"/>
</dbReference>
<keyword evidence="2" id="KW-0125">Carotenoid biosynthesis</keyword>
<evidence type="ECO:0000259" key="4">
    <source>
        <dbReference type="Pfam" id="PF01593"/>
    </source>
</evidence>
<organism evidence="5 6">
    <name type="scientific">Halobium salinum</name>
    <dbReference type="NCBI Taxonomy" id="1364940"/>
    <lineage>
        <taxon>Archaea</taxon>
        <taxon>Methanobacteriati</taxon>
        <taxon>Methanobacteriota</taxon>
        <taxon>Stenosarchaea group</taxon>
        <taxon>Halobacteria</taxon>
        <taxon>Halobacteriales</taxon>
        <taxon>Haloferacaceae</taxon>
        <taxon>Halobium</taxon>
    </lineage>
</organism>
<name>A0ABD5P8F8_9EURY</name>
<dbReference type="PANTHER" id="PTHR43734">
    <property type="entry name" value="PHYTOENE DESATURASE"/>
    <property type="match status" value="1"/>
</dbReference>
<dbReference type="RefSeq" id="WP_267622508.1">
    <property type="nucleotide sequence ID" value="NZ_JAODIW010000006.1"/>
</dbReference>
<comment type="caution">
    <text evidence="5">The sequence shown here is derived from an EMBL/GenBank/DDBJ whole genome shotgun (WGS) entry which is preliminary data.</text>
</comment>
<dbReference type="InterPro" id="IPR036188">
    <property type="entry name" value="FAD/NAD-bd_sf"/>
</dbReference>
<dbReference type="SUPFAM" id="SSF51905">
    <property type="entry name" value="FAD/NAD(P)-binding domain"/>
    <property type="match status" value="1"/>
</dbReference>
<dbReference type="AlphaFoldDB" id="A0ABD5P8F8"/>
<evidence type="ECO:0000256" key="2">
    <source>
        <dbReference type="ARBA" id="ARBA00022746"/>
    </source>
</evidence>
<evidence type="ECO:0000313" key="5">
    <source>
        <dbReference type="EMBL" id="MFC4357189.1"/>
    </source>
</evidence>
<dbReference type="Pfam" id="PF01593">
    <property type="entry name" value="Amino_oxidase"/>
    <property type="match status" value="2"/>
</dbReference>
<dbReference type="PANTHER" id="PTHR43734:SF1">
    <property type="entry name" value="PHYTOENE DESATURASE"/>
    <property type="match status" value="1"/>
</dbReference>
<dbReference type="GO" id="GO:0016117">
    <property type="term" value="P:carotenoid biosynthetic process"/>
    <property type="evidence" value="ECO:0007669"/>
    <property type="project" value="UniProtKB-KW"/>
</dbReference>
<reference evidence="5 6" key="1">
    <citation type="journal article" date="2019" name="Int. J. Syst. Evol. Microbiol.">
        <title>The Global Catalogue of Microorganisms (GCM) 10K type strain sequencing project: providing services to taxonomists for standard genome sequencing and annotation.</title>
        <authorList>
            <consortium name="The Broad Institute Genomics Platform"/>
            <consortium name="The Broad Institute Genome Sequencing Center for Infectious Disease"/>
            <person name="Wu L."/>
            <person name="Ma J."/>
        </authorList>
    </citation>
    <scope>NUCLEOTIDE SEQUENCE [LARGE SCALE GENOMIC DNA]</scope>
    <source>
        <strain evidence="5 6">CGMCC 1.12553</strain>
    </source>
</reference>